<proteinExistence type="predicted"/>
<gene>
    <name evidence="1" type="ORF">PECAL_4P12480</name>
</gene>
<comment type="caution">
    <text evidence="1">The sequence shown here is derived from an EMBL/GenBank/DDBJ whole genome shotgun (WGS) entry which is preliminary data.</text>
</comment>
<keyword evidence="2" id="KW-1185">Reference proteome</keyword>
<evidence type="ECO:0000313" key="1">
    <source>
        <dbReference type="EMBL" id="CAH0373993.1"/>
    </source>
</evidence>
<name>A0A8J2SJC6_9STRA</name>
<organism evidence="1 2">
    <name type="scientific">Pelagomonas calceolata</name>
    <dbReference type="NCBI Taxonomy" id="35677"/>
    <lineage>
        <taxon>Eukaryota</taxon>
        <taxon>Sar</taxon>
        <taxon>Stramenopiles</taxon>
        <taxon>Ochrophyta</taxon>
        <taxon>Pelagophyceae</taxon>
        <taxon>Pelagomonadales</taxon>
        <taxon>Pelagomonadaceae</taxon>
        <taxon>Pelagomonas</taxon>
    </lineage>
</organism>
<accession>A0A8J2SJC6</accession>
<evidence type="ECO:0000313" key="2">
    <source>
        <dbReference type="Proteomes" id="UP000789595"/>
    </source>
</evidence>
<sequence>MKSELALAEEDGKGLGIPTEDVNLPKFPDSEARLNRLPLKYLRELIVDACVAGKPPTEADIEAVLRRHIAEQQAQTTCC</sequence>
<reference evidence="1" key="1">
    <citation type="submission" date="2021-11" db="EMBL/GenBank/DDBJ databases">
        <authorList>
            <consortium name="Genoscope - CEA"/>
            <person name="William W."/>
        </authorList>
    </citation>
    <scope>NUCLEOTIDE SEQUENCE</scope>
</reference>
<dbReference type="Proteomes" id="UP000789595">
    <property type="component" value="Unassembled WGS sequence"/>
</dbReference>
<dbReference type="EMBL" id="CAKKNE010000004">
    <property type="protein sequence ID" value="CAH0373993.1"/>
    <property type="molecule type" value="Genomic_DNA"/>
</dbReference>
<protein>
    <submittedName>
        <fullName evidence="1">Uncharacterized protein</fullName>
    </submittedName>
</protein>
<feature type="non-terminal residue" evidence="1">
    <location>
        <position position="79"/>
    </location>
</feature>
<dbReference type="AlphaFoldDB" id="A0A8J2SJC6"/>